<dbReference type="AlphaFoldDB" id="A0A9P7T297"/>
<dbReference type="CDD" id="cd00067">
    <property type="entry name" value="GAL4"/>
    <property type="match status" value="1"/>
</dbReference>
<dbReference type="InterPro" id="IPR036864">
    <property type="entry name" value="Zn2-C6_fun-type_DNA-bd_sf"/>
</dbReference>
<dbReference type="EMBL" id="SRPW01000181">
    <property type="protein sequence ID" value="KAG6017084.1"/>
    <property type="molecule type" value="Genomic_DNA"/>
</dbReference>
<dbReference type="PANTHER" id="PTHR31069">
    <property type="entry name" value="OLEATE-ACTIVATED TRANSCRIPTION FACTOR 1-RELATED"/>
    <property type="match status" value="1"/>
</dbReference>
<dbReference type="PANTHER" id="PTHR31069:SF32">
    <property type="entry name" value="ARGININE METABOLISM REGULATION PROTEIN II"/>
    <property type="match status" value="1"/>
</dbReference>
<comment type="caution">
    <text evidence="6">The sequence shown here is derived from an EMBL/GenBank/DDBJ whole genome shotgun (WGS) entry which is preliminary data.</text>
</comment>
<evidence type="ECO:0000256" key="4">
    <source>
        <dbReference type="ARBA" id="ARBA00023242"/>
    </source>
</evidence>
<keyword evidence="4" id="KW-0539">Nucleus</keyword>
<dbReference type="Gene3D" id="4.10.240.10">
    <property type="entry name" value="Zn(2)-C6 fungal-type DNA-binding domain"/>
    <property type="match status" value="1"/>
</dbReference>
<keyword evidence="3" id="KW-0804">Transcription</keyword>
<evidence type="ECO:0000259" key="5">
    <source>
        <dbReference type="PROSITE" id="PS50048"/>
    </source>
</evidence>
<dbReference type="SUPFAM" id="SSF57701">
    <property type="entry name" value="Zn2/Cys6 DNA-binding domain"/>
    <property type="match status" value="1"/>
</dbReference>
<keyword evidence="1" id="KW-0805">Transcription regulation</keyword>
<keyword evidence="7" id="KW-1185">Reference proteome</keyword>
<dbReference type="Pfam" id="PF00172">
    <property type="entry name" value="Zn_clus"/>
    <property type="match status" value="1"/>
</dbReference>
<dbReference type="GO" id="GO:0000981">
    <property type="term" value="F:DNA-binding transcription factor activity, RNA polymerase II-specific"/>
    <property type="evidence" value="ECO:0007669"/>
    <property type="project" value="InterPro"/>
</dbReference>
<organism evidence="6 7">
    <name type="scientific">Claviceps pusilla</name>
    <dbReference type="NCBI Taxonomy" id="123648"/>
    <lineage>
        <taxon>Eukaryota</taxon>
        <taxon>Fungi</taxon>
        <taxon>Dikarya</taxon>
        <taxon>Ascomycota</taxon>
        <taxon>Pezizomycotina</taxon>
        <taxon>Sordariomycetes</taxon>
        <taxon>Hypocreomycetidae</taxon>
        <taxon>Hypocreales</taxon>
        <taxon>Clavicipitaceae</taxon>
        <taxon>Claviceps</taxon>
    </lineage>
</organism>
<dbReference type="InterPro" id="IPR050675">
    <property type="entry name" value="OAF3"/>
</dbReference>
<dbReference type="SMART" id="SM00066">
    <property type="entry name" value="GAL4"/>
    <property type="match status" value="1"/>
</dbReference>
<proteinExistence type="predicted"/>
<dbReference type="PROSITE" id="PS00463">
    <property type="entry name" value="ZN2_CY6_FUNGAL_1"/>
    <property type="match status" value="1"/>
</dbReference>
<evidence type="ECO:0000313" key="6">
    <source>
        <dbReference type="EMBL" id="KAG6017084.1"/>
    </source>
</evidence>
<dbReference type="Proteomes" id="UP000748025">
    <property type="component" value="Unassembled WGS sequence"/>
</dbReference>
<dbReference type="InterPro" id="IPR001138">
    <property type="entry name" value="Zn2Cys6_DnaBD"/>
</dbReference>
<dbReference type="GO" id="GO:0003677">
    <property type="term" value="F:DNA binding"/>
    <property type="evidence" value="ECO:0007669"/>
    <property type="project" value="UniProtKB-KW"/>
</dbReference>
<feature type="domain" description="Zn(2)-C6 fungal-type" evidence="5">
    <location>
        <begin position="19"/>
        <end position="49"/>
    </location>
</feature>
<gene>
    <name evidence="6" type="ORF">E4U43_002333</name>
</gene>
<sequence length="366" mass="40874">MARRRQAGAAAPKRRSRKGCWPCKARKVKCGEEHPACKNCVKTGDICDYSVRLNWEGRRTKRLLPDKNGFESLTVPSKRFQWLHHDFSTENGQIIEVAIENNRGPEVGSPFDRQSEQSRFPTCVSLTNSDNNLPAFCYHCGKHHTGDILTLIDESMQLYSGSTDRGSYVGKMHSDDTKDIDLSRPPHKGFHLNATEASAHRKDNESFAEFPKLDVPERQFATPSAEQSAAVSSTTLFPCPSTNGELPSRATSWRGNCTTHHTNLEPLRSSNSAESWIVEDREPRESAKQSGCLWEALDMNRFGGPLSDLHIYPYEIGTSYAFDEGEMDGNLQQSAGDNANFVSHQTCIFKQSTISFGEQVLPLTQA</sequence>
<keyword evidence="2" id="KW-0238">DNA-binding</keyword>
<accession>A0A9P7T297</accession>
<dbReference type="GO" id="GO:0008270">
    <property type="term" value="F:zinc ion binding"/>
    <property type="evidence" value="ECO:0007669"/>
    <property type="project" value="InterPro"/>
</dbReference>
<protein>
    <recommendedName>
        <fullName evidence="5">Zn(2)-C6 fungal-type domain-containing protein</fullName>
    </recommendedName>
</protein>
<evidence type="ECO:0000256" key="2">
    <source>
        <dbReference type="ARBA" id="ARBA00023125"/>
    </source>
</evidence>
<evidence type="ECO:0000313" key="7">
    <source>
        <dbReference type="Proteomes" id="UP000748025"/>
    </source>
</evidence>
<evidence type="ECO:0000256" key="1">
    <source>
        <dbReference type="ARBA" id="ARBA00023015"/>
    </source>
</evidence>
<dbReference type="OrthoDB" id="5229455at2759"/>
<evidence type="ECO:0000256" key="3">
    <source>
        <dbReference type="ARBA" id="ARBA00023163"/>
    </source>
</evidence>
<dbReference type="PROSITE" id="PS50048">
    <property type="entry name" value="ZN2_CY6_FUNGAL_2"/>
    <property type="match status" value="1"/>
</dbReference>
<reference evidence="6" key="1">
    <citation type="journal article" date="2020" name="bioRxiv">
        <title>Whole genome comparisons of ergot fungi reveals the divergence and evolution of species within the genus Claviceps are the result of varying mechanisms driving genome evolution and host range expansion.</title>
        <authorList>
            <person name="Wyka S.A."/>
            <person name="Mondo S.J."/>
            <person name="Liu M."/>
            <person name="Dettman J."/>
            <person name="Nalam V."/>
            <person name="Broders K.D."/>
        </authorList>
    </citation>
    <scope>NUCLEOTIDE SEQUENCE</scope>
    <source>
        <strain evidence="6">CCC 602</strain>
    </source>
</reference>
<name>A0A9P7T297_9HYPO</name>